<dbReference type="Pfam" id="PF13180">
    <property type="entry name" value="PDZ_2"/>
    <property type="match status" value="1"/>
</dbReference>
<evidence type="ECO:0000256" key="4">
    <source>
        <dbReference type="SAM" id="MobiDB-lite"/>
    </source>
</evidence>
<dbReference type="GO" id="GO:0004252">
    <property type="term" value="F:serine-type endopeptidase activity"/>
    <property type="evidence" value="ECO:0007669"/>
    <property type="project" value="InterPro"/>
</dbReference>
<organism evidence="7 8">
    <name type="scientific">Nakamurella flava</name>
    <dbReference type="NCBI Taxonomy" id="2576308"/>
    <lineage>
        <taxon>Bacteria</taxon>
        <taxon>Bacillati</taxon>
        <taxon>Actinomycetota</taxon>
        <taxon>Actinomycetes</taxon>
        <taxon>Nakamurellales</taxon>
        <taxon>Nakamurellaceae</taxon>
        <taxon>Nakamurella</taxon>
    </lineage>
</organism>
<evidence type="ECO:0000256" key="3">
    <source>
        <dbReference type="ARBA" id="ARBA00022801"/>
    </source>
</evidence>
<dbReference type="Proteomes" id="UP000306985">
    <property type="component" value="Unassembled WGS sequence"/>
</dbReference>
<protein>
    <submittedName>
        <fullName evidence="7">PDZ domain-containing protein</fullName>
    </submittedName>
</protein>
<keyword evidence="5" id="KW-1133">Transmembrane helix</keyword>
<reference evidence="7 8" key="1">
    <citation type="submission" date="2019-05" db="EMBL/GenBank/DDBJ databases">
        <title>Nakamurella sp. N5BH11, whole genome shotgun sequence.</title>
        <authorList>
            <person name="Tuo L."/>
        </authorList>
    </citation>
    <scope>NUCLEOTIDE SEQUENCE [LARGE SCALE GENOMIC DNA]</scope>
    <source>
        <strain evidence="7 8">N5BH11</strain>
    </source>
</reference>
<feature type="region of interest" description="Disordered" evidence="4">
    <location>
        <begin position="305"/>
        <end position="330"/>
    </location>
</feature>
<feature type="region of interest" description="Disordered" evidence="4">
    <location>
        <begin position="1"/>
        <end position="95"/>
    </location>
</feature>
<dbReference type="PANTHER" id="PTHR43343:SF3">
    <property type="entry name" value="PROTEASE DO-LIKE 8, CHLOROPLASTIC"/>
    <property type="match status" value="1"/>
</dbReference>
<comment type="similarity">
    <text evidence="1">Belongs to the peptidase S1C family.</text>
</comment>
<dbReference type="PROSITE" id="PS50106">
    <property type="entry name" value="PDZ"/>
    <property type="match status" value="1"/>
</dbReference>
<dbReference type="AlphaFoldDB" id="A0A4U6QAJ7"/>
<evidence type="ECO:0000313" key="8">
    <source>
        <dbReference type="Proteomes" id="UP000306985"/>
    </source>
</evidence>
<feature type="compositionally biased region" description="Polar residues" evidence="4">
    <location>
        <begin position="1"/>
        <end position="10"/>
    </location>
</feature>
<feature type="compositionally biased region" description="Low complexity" evidence="4">
    <location>
        <begin position="41"/>
        <end position="50"/>
    </location>
</feature>
<evidence type="ECO:0000259" key="6">
    <source>
        <dbReference type="PROSITE" id="PS50106"/>
    </source>
</evidence>
<dbReference type="PANTHER" id="PTHR43343">
    <property type="entry name" value="PEPTIDASE S12"/>
    <property type="match status" value="1"/>
</dbReference>
<dbReference type="InterPro" id="IPR051201">
    <property type="entry name" value="Chloro_Bact_Ser_Proteases"/>
</dbReference>
<feature type="compositionally biased region" description="Low complexity" evidence="4">
    <location>
        <begin position="306"/>
        <end position="330"/>
    </location>
</feature>
<feature type="transmembrane region" description="Helical" evidence="5">
    <location>
        <begin position="127"/>
        <end position="148"/>
    </location>
</feature>
<dbReference type="OrthoDB" id="9758917at2"/>
<dbReference type="EMBL" id="SZZH01000006">
    <property type="protein sequence ID" value="TKV56939.1"/>
    <property type="molecule type" value="Genomic_DNA"/>
</dbReference>
<keyword evidence="8" id="KW-1185">Reference proteome</keyword>
<feature type="domain" description="PDZ" evidence="6">
    <location>
        <begin position="398"/>
        <end position="484"/>
    </location>
</feature>
<name>A0A4U6QAJ7_9ACTN</name>
<dbReference type="SUPFAM" id="SSF50494">
    <property type="entry name" value="Trypsin-like serine proteases"/>
    <property type="match status" value="1"/>
</dbReference>
<dbReference type="Pfam" id="PF13365">
    <property type="entry name" value="Trypsin_2"/>
    <property type="match status" value="1"/>
</dbReference>
<dbReference type="RefSeq" id="WP_137451326.1">
    <property type="nucleotide sequence ID" value="NZ_SZZH01000006.1"/>
</dbReference>
<dbReference type="InterPro" id="IPR001478">
    <property type="entry name" value="PDZ"/>
</dbReference>
<dbReference type="SMART" id="SM00228">
    <property type="entry name" value="PDZ"/>
    <property type="match status" value="1"/>
</dbReference>
<dbReference type="Gene3D" id="2.30.42.10">
    <property type="match status" value="1"/>
</dbReference>
<comment type="caution">
    <text evidence="7">The sequence shown here is derived from an EMBL/GenBank/DDBJ whole genome shotgun (WGS) entry which is preliminary data.</text>
</comment>
<gene>
    <name evidence="7" type="ORF">FDO65_19090</name>
</gene>
<keyword evidence="3" id="KW-0378">Hydrolase</keyword>
<dbReference type="Gene3D" id="2.40.10.10">
    <property type="entry name" value="Trypsin-like serine proteases"/>
    <property type="match status" value="2"/>
</dbReference>
<evidence type="ECO:0000256" key="5">
    <source>
        <dbReference type="SAM" id="Phobius"/>
    </source>
</evidence>
<dbReference type="GO" id="GO:0006508">
    <property type="term" value="P:proteolysis"/>
    <property type="evidence" value="ECO:0007669"/>
    <property type="project" value="UniProtKB-KW"/>
</dbReference>
<sequence length="499" mass="49447">MSQDPSQQSAHGGPAGSTPEPATPDMNRTTGPVPVTPPPAGQHGQPGQPGRNDAWWQAPQASARPDQGGWSAPTWGQQTGQPHDTRTFPAAGPGYVPPNYQAPVGQHAGAPTGTAVLDRPKRSRTGVIVAGTTALALLAGFGGGYLGANLNSPSTSTAAATSSLNTTPASINVPAGNQSVQTVADAVLPSVVSIMATFPSGSGEGSGVVLSSDGQILTNAHVVKSATDIEVRFNDGTTAPAELVGIDASDDIAVIKVSGVSNLTPAKLGDSGNLKVGQDVVAIGSPLGLSATVTSGIVSALNRPVQTQSADTQDQQQWPGLQQQQQQPTQDTIINAVQTDAAINPGNSGGALVDMNGNVIGINSAIASLSASGSGESGNIGVGFAIPINQAKRIAQELIDNGKATRAVFGASVGDATGSNSSIPTGAKLGQITSGGGAEAAGLQAGDVVTKIGDVPVESAAALIAQVRSQAPGSTVAVTYERDGKSETANVTLGSAAAS</sequence>
<accession>A0A4U6QAJ7</accession>
<dbReference type="InterPro" id="IPR043504">
    <property type="entry name" value="Peptidase_S1_PA_chymotrypsin"/>
</dbReference>
<evidence type="ECO:0000313" key="7">
    <source>
        <dbReference type="EMBL" id="TKV56939.1"/>
    </source>
</evidence>
<dbReference type="PRINTS" id="PR00834">
    <property type="entry name" value="PROTEASES2C"/>
</dbReference>
<dbReference type="InterPro" id="IPR009003">
    <property type="entry name" value="Peptidase_S1_PA"/>
</dbReference>
<dbReference type="SUPFAM" id="SSF50156">
    <property type="entry name" value="PDZ domain-like"/>
    <property type="match status" value="1"/>
</dbReference>
<keyword evidence="2" id="KW-0645">Protease</keyword>
<evidence type="ECO:0000256" key="2">
    <source>
        <dbReference type="ARBA" id="ARBA00022670"/>
    </source>
</evidence>
<dbReference type="InterPro" id="IPR036034">
    <property type="entry name" value="PDZ_sf"/>
</dbReference>
<dbReference type="InterPro" id="IPR001940">
    <property type="entry name" value="Peptidase_S1C"/>
</dbReference>
<proteinExistence type="inferred from homology"/>
<evidence type="ECO:0000256" key="1">
    <source>
        <dbReference type="ARBA" id="ARBA00010541"/>
    </source>
</evidence>
<keyword evidence="5" id="KW-0812">Transmembrane</keyword>
<keyword evidence="5" id="KW-0472">Membrane</keyword>